<keyword evidence="9" id="KW-1185">Reference proteome</keyword>
<sequence length="738" mass="84982">MLEVTEKMSLLDPFRPLLKEVFADFPHLDQTQWMEEIGLQLRDNLTEKEVLQIITQVAVERTSVEEPDWQFVAARLLAYGLYQEAAANRGYDASCRYGSLYHLVHTLTEKGLYGPYLLENYTKEEMDELEKAIDPERDKLFNYIGLKVLADRYIVRDYDHSVMELPQERFMIIAMHLAQKEQDRLGWAKKFYDVLSKLEMTVATPTLANAGKPLHQLSSCFIDTVDDSLWSIYNTNSATAQVSKHGGGVGIYLGKVRSKGSKIRGHKGASGGVIPWVRNYNNTAVAVDQLGVRRGAFAIYLDVWHADILDFLNLKTNNGDDRLKAHDIFPGVCIPDLFMQKVKERGMWYLFDPHEIREVMGYSIEDYYGEEFERRYQECVEHPELSKTEIPAIEIMKRIMISAFETGTPFIFFRDTVNRANPNKHQGMIYSSNLCTEICQNMSPTELISEELEDGIIVTKQKPGDFVVCNLSSINLGRVRSYEDIARIVPIQMRMLDNVIDLNIYPVRQAEYTNKRYRAVGLGTSGYHQYLAQRGIMWESEEHLEEADRLFEEIAYHAIRSSMEIAREKGTYPLFEGSEWQTGEYFEQRGYTSERWQKLREDVAKYGMRNAWVMAIAPTGSTSLIAGSTAGIDPVYAKYFVEEKRGASIPQTAPNLTPETTWYYKEAHRIDQHWSIRAAAKRQRHIDQSQSLNLYITPNTSAREFLDLYVQAWEHGIKTIYYVRNQSIEVEECVSCSS</sequence>
<comment type="catalytic activity">
    <reaction evidence="5 6">
        <text>a 2'-deoxyribonucleoside 5'-diphosphate + [thioredoxin]-disulfide + H2O = a ribonucleoside 5'-diphosphate + [thioredoxin]-dithiol</text>
        <dbReference type="Rhea" id="RHEA:23252"/>
        <dbReference type="Rhea" id="RHEA-COMP:10698"/>
        <dbReference type="Rhea" id="RHEA-COMP:10700"/>
        <dbReference type="ChEBI" id="CHEBI:15377"/>
        <dbReference type="ChEBI" id="CHEBI:29950"/>
        <dbReference type="ChEBI" id="CHEBI:50058"/>
        <dbReference type="ChEBI" id="CHEBI:57930"/>
        <dbReference type="ChEBI" id="CHEBI:73316"/>
        <dbReference type="EC" id="1.17.4.1"/>
    </reaction>
</comment>
<dbReference type="GO" id="GO:0009263">
    <property type="term" value="P:deoxyribonucleotide biosynthetic process"/>
    <property type="evidence" value="ECO:0007669"/>
    <property type="project" value="UniProtKB-KW"/>
</dbReference>
<reference evidence="8 9" key="1">
    <citation type="submission" date="2016-10" db="EMBL/GenBank/DDBJ databases">
        <authorList>
            <person name="de Groot N.N."/>
        </authorList>
    </citation>
    <scope>NUCLEOTIDE SEQUENCE [LARGE SCALE GENOMIC DNA]</scope>
    <source>
        <strain evidence="8 9">DSM 44778</strain>
    </source>
</reference>
<gene>
    <name evidence="8" type="ORF">SAMN05421852_1175</name>
</gene>
<evidence type="ECO:0000256" key="6">
    <source>
        <dbReference type="RuleBase" id="RU003410"/>
    </source>
</evidence>
<feature type="domain" description="Ribonucleotide reductase large subunit" evidence="7">
    <location>
        <begin position="596"/>
        <end position="618"/>
    </location>
</feature>
<evidence type="ECO:0000313" key="8">
    <source>
        <dbReference type="EMBL" id="SFJ68609.1"/>
    </source>
</evidence>
<dbReference type="SUPFAM" id="SSF51998">
    <property type="entry name" value="PFL-like glycyl radical enzymes"/>
    <property type="match status" value="1"/>
</dbReference>
<evidence type="ECO:0000313" key="9">
    <source>
        <dbReference type="Proteomes" id="UP000199545"/>
    </source>
</evidence>
<organism evidence="8 9">
    <name type="scientific">Thermoflavimicrobium dichotomicum</name>
    <dbReference type="NCBI Taxonomy" id="46223"/>
    <lineage>
        <taxon>Bacteria</taxon>
        <taxon>Bacillati</taxon>
        <taxon>Bacillota</taxon>
        <taxon>Bacilli</taxon>
        <taxon>Bacillales</taxon>
        <taxon>Thermoactinomycetaceae</taxon>
        <taxon>Thermoflavimicrobium</taxon>
    </lineage>
</organism>
<dbReference type="PANTHER" id="PTHR11573:SF6">
    <property type="entry name" value="RIBONUCLEOSIDE-DIPHOSPHATE REDUCTASE LARGE SUBUNIT"/>
    <property type="match status" value="1"/>
</dbReference>
<dbReference type="SUPFAM" id="SSF48168">
    <property type="entry name" value="R1 subunit of ribonucleotide reductase, N-terminal domain"/>
    <property type="match status" value="1"/>
</dbReference>
<dbReference type="RefSeq" id="WP_093231097.1">
    <property type="nucleotide sequence ID" value="NZ_FORR01000017.1"/>
</dbReference>
<dbReference type="OrthoDB" id="9762933at2"/>
<dbReference type="PANTHER" id="PTHR11573">
    <property type="entry name" value="RIBONUCLEOSIDE-DIPHOSPHATE REDUCTASE LARGE CHAIN"/>
    <property type="match status" value="1"/>
</dbReference>
<dbReference type="PRINTS" id="PR01183">
    <property type="entry name" value="RIBORDTASEM1"/>
</dbReference>
<comment type="function">
    <text evidence="6">Provides the precursors necessary for DNA synthesis. Catalyzes the biosynthesis of deoxyribonucleotides from the corresponding ribonucleotides.</text>
</comment>
<comment type="similarity">
    <text evidence="1 6">Belongs to the ribonucleoside diphosphate reductase large chain family.</text>
</comment>
<dbReference type="InterPro" id="IPR008926">
    <property type="entry name" value="RNR_R1-su_N"/>
</dbReference>
<dbReference type="UniPathway" id="UPA00326"/>
<dbReference type="CDD" id="cd01679">
    <property type="entry name" value="RNR_I"/>
    <property type="match status" value="1"/>
</dbReference>
<dbReference type="Gene3D" id="3.20.70.20">
    <property type="match status" value="1"/>
</dbReference>
<dbReference type="PROSITE" id="PS00089">
    <property type="entry name" value="RIBORED_LARGE"/>
    <property type="match status" value="1"/>
</dbReference>
<dbReference type="GO" id="GO:0005971">
    <property type="term" value="C:ribonucleoside-diphosphate reductase complex"/>
    <property type="evidence" value="ECO:0007669"/>
    <property type="project" value="TreeGrafter"/>
</dbReference>
<dbReference type="EC" id="1.17.4.1" evidence="2 6"/>
<protein>
    <recommendedName>
        <fullName evidence="2 6">Ribonucleoside-diphosphate reductase</fullName>
        <ecNumber evidence="2 6">1.17.4.1</ecNumber>
    </recommendedName>
</protein>
<dbReference type="InterPro" id="IPR013509">
    <property type="entry name" value="RNR_lsu_N"/>
</dbReference>
<dbReference type="InterPro" id="IPR013346">
    <property type="entry name" value="NrdE_NrdA_C"/>
</dbReference>
<dbReference type="EMBL" id="FORR01000017">
    <property type="protein sequence ID" value="SFJ68609.1"/>
    <property type="molecule type" value="Genomic_DNA"/>
</dbReference>
<name>A0A1I3TDV4_9BACL</name>
<dbReference type="AlphaFoldDB" id="A0A1I3TDV4"/>
<dbReference type="FunFam" id="3.20.70.20:FF:000014">
    <property type="entry name" value="Ribonucleoside-diphosphate reductase"/>
    <property type="match status" value="1"/>
</dbReference>
<dbReference type="Proteomes" id="UP000199545">
    <property type="component" value="Unassembled WGS sequence"/>
</dbReference>
<dbReference type="InterPro" id="IPR039718">
    <property type="entry name" value="Rrm1"/>
</dbReference>
<dbReference type="Pfam" id="PF02867">
    <property type="entry name" value="Ribonuc_red_lgC"/>
    <property type="match status" value="1"/>
</dbReference>
<evidence type="ECO:0000256" key="3">
    <source>
        <dbReference type="ARBA" id="ARBA00023002"/>
    </source>
</evidence>
<dbReference type="InterPro" id="IPR000788">
    <property type="entry name" value="RNR_lg_C"/>
</dbReference>
<keyword evidence="4 6" id="KW-0215">Deoxyribonucleotide synthesis</keyword>
<accession>A0A1I3TDV4</accession>
<dbReference type="Pfam" id="PF00317">
    <property type="entry name" value="Ribonuc_red_lgN"/>
    <property type="match status" value="1"/>
</dbReference>
<evidence type="ECO:0000256" key="4">
    <source>
        <dbReference type="ARBA" id="ARBA00023116"/>
    </source>
</evidence>
<proteinExistence type="inferred from homology"/>
<evidence type="ECO:0000256" key="1">
    <source>
        <dbReference type="ARBA" id="ARBA00010406"/>
    </source>
</evidence>
<dbReference type="STRING" id="46223.SAMN05421852_1175"/>
<keyword evidence="3 6" id="KW-0560">Oxidoreductase</keyword>
<dbReference type="GO" id="GO:0004748">
    <property type="term" value="F:ribonucleoside-diphosphate reductase activity, thioredoxin disulfide as acceptor"/>
    <property type="evidence" value="ECO:0007669"/>
    <property type="project" value="UniProtKB-EC"/>
</dbReference>
<evidence type="ECO:0000259" key="7">
    <source>
        <dbReference type="PROSITE" id="PS00089"/>
    </source>
</evidence>
<dbReference type="NCBIfam" id="NF006665">
    <property type="entry name" value="PRK09209.1"/>
    <property type="match status" value="1"/>
</dbReference>
<evidence type="ECO:0000256" key="5">
    <source>
        <dbReference type="ARBA" id="ARBA00047754"/>
    </source>
</evidence>
<dbReference type="GO" id="GO:0005524">
    <property type="term" value="F:ATP binding"/>
    <property type="evidence" value="ECO:0007669"/>
    <property type="project" value="InterPro"/>
</dbReference>
<evidence type="ECO:0000256" key="2">
    <source>
        <dbReference type="ARBA" id="ARBA00012274"/>
    </source>
</evidence>
<dbReference type="NCBIfam" id="TIGR02506">
    <property type="entry name" value="NrdE_NrdA"/>
    <property type="match status" value="1"/>
</dbReference>